<dbReference type="STRING" id="686624.SAMN04488242_2222"/>
<dbReference type="SUPFAM" id="SSF64376">
    <property type="entry name" value="YlxR-like"/>
    <property type="match status" value="1"/>
</dbReference>
<dbReference type="InterPro" id="IPR037465">
    <property type="entry name" value="YlxR"/>
</dbReference>
<dbReference type="InterPro" id="IPR035931">
    <property type="entry name" value="YlxR-like_sf"/>
</dbReference>
<organism evidence="2 3">
    <name type="scientific">Tessaracoccus oleiagri</name>
    <dbReference type="NCBI Taxonomy" id="686624"/>
    <lineage>
        <taxon>Bacteria</taxon>
        <taxon>Bacillati</taxon>
        <taxon>Actinomycetota</taxon>
        <taxon>Actinomycetes</taxon>
        <taxon>Propionibacteriales</taxon>
        <taxon>Propionibacteriaceae</taxon>
        <taxon>Tessaracoccus</taxon>
    </lineage>
</organism>
<dbReference type="InterPro" id="IPR007393">
    <property type="entry name" value="YlxR_dom"/>
</dbReference>
<accession>A0A1G9LPT5</accession>
<sequence length="109" mass="11679">MFDATSVSPRAVTRLWTRPGSPVNCYLAGMPQRTCIGCRTVDDQAALRRLVRRGDVVVDGTKPRAPGRGAYVHAGCLGLAVRRRAVTRAFGAGAELDPSLSAELERVAE</sequence>
<feature type="domain" description="YlxR" evidence="1">
    <location>
        <begin position="33"/>
        <end position="105"/>
    </location>
</feature>
<evidence type="ECO:0000313" key="3">
    <source>
        <dbReference type="Proteomes" id="UP000199475"/>
    </source>
</evidence>
<evidence type="ECO:0000313" key="2">
    <source>
        <dbReference type="EMBL" id="SDL63731.1"/>
    </source>
</evidence>
<reference evidence="2 3" key="1">
    <citation type="submission" date="2016-10" db="EMBL/GenBank/DDBJ databases">
        <authorList>
            <person name="de Groot N.N."/>
        </authorList>
    </citation>
    <scope>NUCLEOTIDE SEQUENCE [LARGE SCALE GENOMIC DNA]</scope>
    <source>
        <strain evidence="2 3">CGMCC 1.9159</strain>
    </source>
</reference>
<gene>
    <name evidence="2" type="ORF">SAMN04488242_2222</name>
</gene>
<protein>
    <recommendedName>
        <fullName evidence="1">YlxR domain-containing protein</fullName>
    </recommendedName>
</protein>
<name>A0A1G9LPT5_9ACTN</name>
<evidence type="ECO:0000259" key="1">
    <source>
        <dbReference type="Pfam" id="PF04296"/>
    </source>
</evidence>
<dbReference type="EMBL" id="FNGP01000004">
    <property type="protein sequence ID" value="SDL63731.1"/>
    <property type="molecule type" value="Genomic_DNA"/>
</dbReference>
<dbReference type="Pfam" id="PF04296">
    <property type="entry name" value="YlxR"/>
    <property type="match status" value="1"/>
</dbReference>
<dbReference type="Proteomes" id="UP000199475">
    <property type="component" value="Unassembled WGS sequence"/>
</dbReference>
<dbReference type="Gene3D" id="3.30.1230.10">
    <property type="entry name" value="YlxR-like"/>
    <property type="match status" value="1"/>
</dbReference>
<keyword evidence="3" id="KW-1185">Reference proteome</keyword>
<dbReference type="AlphaFoldDB" id="A0A1G9LPT5"/>
<dbReference type="PANTHER" id="PTHR34215">
    <property type="entry name" value="BLL0784 PROTEIN"/>
    <property type="match status" value="1"/>
</dbReference>
<dbReference type="PANTHER" id="PTHR34215:SF1">
    <property type="entry name" value="YLXR DOMAIN-CONTAINING PROTEIN"/>
    <property type="match status" value="1"/>
</dbReference>
<proteinExistence type="predicted"/>